<sequence>MTATGRALWWGSAPAALLRLDLDGYVLDANDTFLAWCGGPGHDPLDPREVLGRRLSDLLTAGGRIYWDTHVAPMLVLRGQVDDVAAQLRSRSGPLPVLLSARRTGGEGDGHDDANDGIDAVLLSAHHRDRFERELVAARASAERSAQRLRWVQDATAALSQAAGVDSVVAALLTSVTRHVSVATAELSPAAAEAAPEGRLHVPVGAGPAGHGTLVVVPHGRPGDAPVDPDALATIARHGALALDRARLHEQSVSVARELQHAMLTQDLPRRDDLAVAAEYRPATRGLEVGGDWYDAFMVDPTTVALCVGDVVGHGLPAATTMGQLRTATRALAAPGLGPGAVLRLVDRFVGRHHAGFGATLVHAELDTRDGLLRYACAGHPPPLLVRADGTARYLWDGRSVPLGVPGPHAGRAAGAVRLDRGDAVLLYTDGVAERRDRPLHDGLDRLLAVAAAHAGDPDLPALVVETLGNARDDACVLQLTWYGRPPRGGAGPRPGGRGRRGCGRDVT</sequence>
<dbReference type="Gene3D" id="3.60.40.10">
    <property type="entry name" value="PPM-type phosphatase domain"/>
    <property type="match status" value="1"/>
</dbReference>
<feature type="region of interest" description="Disordered" evidence="2">
    <location>
        <begin position="486"/>
        <end position="508"/>
    </location>
</feature>
<evidence type="ECO:0000259" key="3">
    <source>
        <dbReference type="SMART" id="SM00331"/>
    </source>
</evidence>
<evidence type="ECO:0000256" key="1">
    <source>
        <dbReference type="ARBA" id="ARBA00022801"/>
    </source>
</evidence>
<evidence type="ECO:0000256" key="2">
    <source>
        <dbReference type="SAM" id="MobiDB-lite"/>
    </source>
</evidence>
<keyword evidence="5" id="KW-1185">Reference proteome</keyword>
<proteinExistence type="predicted"/>
<name>A0ABP4VS91_9MICO</name>
<dbReference type="SMART" id="SM00331">
    <property type="entry name" value="PP2C_SIG"/>
    <property type="match status" value="1"/>
</dbReference>
<comment type="caution">
    <text evidence="4">The sequence shown here is derived from an EMBL/GenBank/DDBJ whole genome shotgun (WGS) entry which is preliminary data.</text>
</comment>
<dbReference type="InterPro" id="IPR036457">
    <property type="entry name" value="PPM-type-like_dom_sf"/>
</dbReference>
<reference evidence="5" key="1">
    <citation type="journal article" date="2019" name="Int. J. Syst. Evol. Microbiol.">
        <title>The Global Catalogue of Microorganisms (GCM) 10K type strain sequencing project: providing services to taxonomists for standard genome sequencing and annotation.</title>
        <authorList>
            <consortium name="The Broad Institute Genomics Platform"/>
            <consortium name="The Broad Institute Genome Sequencing Center for Infectious Disease"/>
            <person name="Wu L."/>
            <person name="Ma J."/>
        </authorList>
    </citation>
    <scope>NUCLEOTIDE SEQUENCE [LARGE SCALE GENOMIC DNA]</scope>
    <source>
        <strain evidence="5">JCM 15589</strain>
    </source>
</reference>
<organism evidence="4 5">
    <name type="scientific">Isoptericola hypogeus</name>
    <dbReference type="NCBI Taxonomy" id="300179"/>
    <lineage>
        <taxon>Bacteria</taxon>
        <taxon>Bacillati</taxon>
        <taxon>Actinomycetota</taxon>
        <taxon>Actinomycetes</taxon>
        <taxon>Micrococcales</taxon>
        <taxon>Promicromonosporaceae</taxon>
        <taxon>Isoptericola</taxon>
    </lineage>
</organism>
<dbReference type="InterPro" id="IPR035965">
    <property type="entry name" value="PAS-like_dom_sf"/>
</dbReference>
<dbReference type="PANTHER" id="PTHR43156">
    <property type="entry name" value="STAGE II SPORULATION PROTEIN E-RELATED"/>
    <property type="match status" value="1"/>
</dbReference>
<dbReference type="InterPro" id="IPR052016">
    <property type="entry name" value="Bact_Sigma-Reg"/>
</dbReference>
<accession>A0ABP4VS91</accession>
<dbReference type="SUPFAM" id="SSF81606">
    <property type="entry name" value="PP2C-like"/>
    <property type="match status" value="1"/>
</dbReference>
<dbReference type="InterPro" id="IPR001932">
    <property type="entry name" value="PPM-type_phosphatase-like_dom"/>
</dbReference>
<feature type="compositionally biased region" description="Gly residues" evidence="2">
    <location>
        <begin position="487"/>
        <end position="496"/>
    </location>
</feature>
<protein>
    <recommendedName>
        <fullName evidence="3">PPM-type phosphatase domain-containing protein</fullName>
    </recommendedName>
</protein>
<dbReference type="SUPFAM" id="SSF55785">
    <property type="entry name" value="PYP-like sensor domain (PAS domain)"/>
    <property type="match status" value="1"/>
</dbReference>
<keyword evidence="1" id="KW-0378">Hydrolase</keyword>
<dbReference type="RefSeq" id="WP_344249855.1">
    <property type="nucleotide sequence ID" value="NZ_BAAAPM010000008.1"/>
</dbReference>
<dbReference type="Pfam" id="PF07228">
    <property type="entry name" value="SpoIIE"/>
    <property type="match status" value="1"/>
</dbReference>
<evidence type="ECO:0000313" key="4">
    <source>
        <dbReference type="EMBL" id="GAA1736022.1"/>
    </source>
</evidence>
<gene>
    <name evidence="4" type="ORF">GCM10009809_34000</name>
</gene>
<dbReference type="PANTHER" id="PTHR43156:SF2">
    <property type="entry name" value="STAGE II SPORULATION PROTEIN E"/>
    <property type="match status" value="1"/>
</dbReference>
<dbReference type="Proteomes" id="UP001501138">
    <property type="component" value="Unassembled WGS sequence"/>
</dbReference>
<evidence type="ECO:0000313" key="5">
    <source>
        <dbReference type="Proteomes" id="UP001501138"/>
    </source>
</evidence>
<feature type="domain" description="PPM-type phosphatase" evidence="3">
    <location>
        <begin position="271"/>
        <end position="482"/>
    </location>
</feature>
<dbReference type="EMBL" id="BAAAPM010000008">
    <property type="protein sequence ID" value="GAA1736022.1"/>
    <property type="molecule type" value="Genomic_DNA"/>
</dbReference>